<evidence type="ECO:0000256" key="8">
    <source>
        <dbReference type="ARBA" id="ARBA00023180"/>
    </source>
</evidence>
<dbReference type="InterPro" id="IPR036465">
    <property type="entry name" value="vWFA_dom_sf"/>
</dbReference>
<evidence type="ECO:0000256" key="2">
    <source>
        <dbReference type="ARBA" id="ARBA00022525"/>
    </source>
</evidence>
<reference evidence="11 12" key="1">
    <citation type="submission" date="2024-11" db="EMBL/GenBank/DDBJ databases">
        <title>Chromosome-level genome assembly of the freshwater bivalve Anodonta woodiana.</title>
        <authorList>
            <person name="Chen X."/>
        </authorList>
    </citation>
    <scope>NUCLEOTIDE SEQUENCE [LARGE SCALE GENOMIC DNA]</scope>
    <source>
        <strain evidence="11">MN2024</strain>
        <tissue evidence="11">Gills</tissue>
    </source>
</reference>
<evidence type="ECO:0000256" key="3">
    <source>
        <dbReference type="ARBA" id="ARBA00022530"/>
    </source>
</evidence>
<feature type="chain" id="PRO_5044883281" description="VWFA domain-containing protein" evidence="9">
    <location>
        <begin position="22"/>
        <end position="1003"/>
    </location>
</feature>
<evidence type="ECO:0000259" key="10">
    <source>
        <dbReference type="PROSITE" id="PS50234"/>
    </source>
</evidence>
<feature type="domain" description="VWFA" evidence="10">
    <location>
        <begin position="224"/>
        <end position="398"/>
    </location>
</feature>
<proteinExistence type="predicted"/>
<dbReference type="EMBL" id="JBJQND010000006">
    <property type="protein sequence ID" value="KAL3875042.1"/>
    <property type="molecule type" value="Genomic_DNA"/>
</dbReference>
<dbReference type="PROSITE" id="PS50234">
    <property type="entry name" value="VWFA"/>
    <property type="match status" value="5"/>
</dbReference>
<evidence type="ECO:0000256" key="6">
    <source>
        <dbReference type="ARBA" id="ARBA00022889"/>
    </source>
</evidence>
<dbReference type="FunFam" id="3.40.50.410:FF:000004">
    <property type="entry name" value="collagen alpha-6(VI) chain"/>
    <property type="match status" value="3"/>
</dbReference>
<protein>
    <recommendedName>
        <fullName evidence="10">VWFA domain-containing protein</fullName>
    </recommendedName>
</protein>
<keyword evidence="8" id="KW-0325">Glycoprotein</keyword>
<dbReference type="AlphaFoldDB" id="A0ABD3WM46"/>
<dbReference type="CDD" id="cd01472">
    <property type="entry name" value="vWA_collagen"/>
    <property type="match status" value="2"/>
</dbReference>
<dbReference type="SUPFAM" id="SSF53300">
    <property type="entry name" value="vWA-like"/>
    <property type="match status" value="5"/>
</dbReference>
<keyword evidence="5" id="KW-0677">Repeat</keyword>
<keyword evidence="2" id="KW-0964">Secreted</keyword>
<evidence type="ECO:0000313" key="11">
    <source>
        <dbReference type="EMBL" id="KAL3875042.1"/>
    </source>
</evidence>
<keyword evidence="7" id="KW-0176">Collagen</keyword>
<feature type="domain" description="VWFA" evidence="10">
    <location>
        <begin position="609"/>
        <end position="783"/>
    </location>
</feature>
<evidence type="ECO:0000256" key="5">
    <source>
        <dbReference type="ARBA" id="ARBA00022737"/>
    </source>
</evidence>
<dbReference type="GO" id="GO:0005581">
    <property type="term" value="C:collagen trimer"/>
    <property type="evidence" value="ECO:0007669"/>
    <property type="project" value="UniProtKB-KW"/>
</dbReference>
<evidence type="ECO:0000256" key="7">
    <source>
        <dbReference type="ARBA" id="ARBA00023119"/>
    </source>
</evidence>
<comment type="caution">
    <text evidence="11">The sequence shown here is derived from an EMBL/GenBank/DDBJ whole genome shotgun (WGS) entry which is preliminary data.</text>
</comment>
<dbReference type="InterPro" id="IPR002035">
    <property type="entry name" value="VWF_A"/>
</dbReference>
<accession>A0ABD3WM46</accession>
<keyword evidence="12" id="KW-1185">Reference proteome</keyword>
<keyword evidence="4 9" id="KW-0732">Signal</keyword>
<evidence type="ECO:0000256" key="9">
    <source>
        <dbReference type="SAM" id="SignalP"/>
    </source>
</evidence>
<name>A0ABD3WM46_SINWO</name>
<dbReference type="PANTHER" id="PTHR24020">
    <property type="entry name" value="COLLAGEN ALPHA"/>
    <property type="match status" value="1"/>
</dbReference>
<keyword evidence="3" id="KW-0272">Extracellular matrix</keyword>
<evidence type="ECO:0000313" key="12">
    <source>
        <dbReference type="Proteomes" id="UP001634394"/>
    </source>
</evidence>
<dbReference type="Pfam" id="PF00092">
    <property type="entry name" value="VWA"/>
    <property type="match status" value="5"/>
</dbReference>
<dbReference type="InterPro" id="IPR050525">
    <property type="entry name" value="ECM_Assembly_Org"/>
</dbReference>
<dbReference type="FunFam" id="3.40.50.410:FF:000003">
    <property type="entry name" value="Collagen type VI alpha 3 chain"/>
    <property type="match status" value="1"/>
</dbReference>
<sequence length="1003" mass="108387">MERLPAVIICVIICTILTVSAQLSPACSDNKADIVFLLDASSSEGIQDFKQQLEFVKNFTKVFNIGKDHVQIGLLTFSTSPHNAFNLKDYQNATSLLNAIDHVQKIAGGTSTDEALKYVRQHSFKPENGGRNGVPRIVIVLTDGNSASPTRTATEAKILHLSGIKVISVGIGHDVSLTELQSIATDHAHAFAVGSFGVLNTIVTELQETACTSEKLQCDTDVADIVFLLDASSSEGSENFQKQLDFVSGMTKQLTIGPNNVQISVVTFSDSTYNQFYLNTYSNEQDILQAIRNVTYNQGTTNTGDALKFIREKSFLSENGGRDAVTQLVIVLTDGNSQNQTHTAAEAKLLHDKTIKVITIGIGSSIGITELQSIASDNRYVYNVTSFDALHTILLDVLGQTCKVNSGCGGQADIVFILDSSSSEGSANFHKMLDFVTNFANQFSVGPNDVQIGLVTFSTYARNEFYLNSYSDKMDLISKLQTVAYIGGNTATYMGLQYAHNYQFKPQHGARANATHIAIVMTDGQSNDMSRTITEAHGLQQSGVKVISVGIGSDLNQYELGNIASNRNDVHTVGSFDILHTIQADLKETACGNKPEPTENPECGSTPADIVFVLDSSGSEGTTNFKKQLDFVRDFAYQFQIGPQNVQISVVTFGSHAKEEFPLNRYQDQTALLSAISRIVYHSGTTQTDEALAYVRTNSFLSSHGGRENATNIVVVITDGQSTEPAKTKVQAELLKHQNNTKVIAIGIGSGIVHSELETIATDHAHALAIADFNALQQIKSELTYAACQTCRSTQKADIVFLLDASSSEGDSNFQKQLDFVSRVVNDFSIGKNQVQVSMVTFSNTPRNEFYLNSYANKAQLLSQIQKVSYMQGGTNTDQALEFVGQTSFAANHGARDDAPNFLIVLTDGASANTNNTLTAAQHLKAQGIHIISIGVGSQINKDEINGIASDSGHAFTVSSFNALQTIRSDIKQSTCEGCCGRRIPHSVGSKMEGLGIHSSSQP</sequence>
<dbReference type="GO" id="GO:0007155">
    <property type="term" value="P:cell adhesion"/>
    <property type="evidence" value="ECO:0007669"/>
    <property type="project" value="UniProtKB-KW"/>
</dbReference>
<keyword evidence="6" id="KW-0130">Cell adhesion</keyword>
<dbReference type="PANTHER" id="PTHR24020:SF84">
    <property type="entry name" value="VWFA DOMAIN-CONTAINING PROTEIN"/>
    <property type="match status" value="1"/>
</dbReference>
<feature type="signal peptide" evidence="9">
    <location>
        <begin position="1"/>
        <end position="21"/>
    </location>
</feature>
<comment type="subcellular location">
    <subcellularLocation>
        <location evidence="1">Secreted</location>
        <location evidence="1">Extracellular space</location>
        <location evidence="1">Extracellular matrix</location>
    </subcellularLocation>
</comment>
<organism evidence="11 12">
    <name type="scientific">Sinanodonta woodiana</name>
    <name type="common">Chinese pond mussel</name>
    <name type="synonym">Anodonta woodiana</name>
    <dbReference type="NCBI Taxonomy" id="1069815"/>
    <lineage>
        <taxon>Eukaryota</taxon>
        <taxon>Metazoa</taxon>
        <taxon>Spiralia</taxon>
        <taxon>Lophotrochozoa</taxon>
        <taxon>Mollusca</taxon>
        <taxon>Bivalvia</taxon>
        <taxon>Autobranchia</taxon>
        <taxon>Heteroconchia</taxon>
        <taxon>Palaeoheterodonta</taxon>
        <taxon>Unionida</taxon>
        <taxon>Unionoidea</taxon>
        <taxon>Unionidae</taxon>
        <taxon>Unioninae</taxon>
        <taxon>Sinanodonta</taxon>
    </lineage>
</organism>
<feature type="domain" description="VWFA" evidence="10">
    <location>
        <begin position="413"/>
        <end position="586"/>
    </location>
</feature>
<dbReference type="Gene3D" id="3.40.50.410">
    <property type="entry name" value="von Willebrand factor, type A domain"/>
    <property type="match status" value="5"/>
</dbReference>
<dbReference type="PRINTS" id="PR00453">
    <property type="entry name" value="VWFADOMAIN"/>
</dbReference>
<dbReference type="Proteomes" id="UP001634394">
    <property type="component" value="Unassembled WGS sequence"/>
</dbReference>
<feature type="domain" description="VWFA" evidence="10">
    <location>
        <begin position="33"/>
        <end position="206"/>
    </location>
</feature>
<evidence type="ECO:0000256" key="4">
    <source>
        <dbReference type="ARBA" id="ARBA00022729"/>
    </source>
</evidence>
<evidence type="ECO:0000256" key="1">
    <source>
        <dbReference type="ARBA" id="ARBA00004498"/>
    </source>
</evidence>
<dbReference type="CDD" id="cd01450">
    <property type="entry name" value="vWFA_subfamily_ECM"/>
    <property type="match status" value="1"/>
</dbReference>
<dbReference type="SMART" id="SM00327">
    <property type="entry name" value="VWA"/>
    <property type="match status" value="5"/>
</dbReference>
<gene>
    <name evidence="11" type="ORF">ACJMK2_037981</name>
</gene>
<feature type="domain" description="VWFA" evidence="10">
    <location>
        <begin position="798"/>
        <end position="971"/>
    </location>
</feature>